<dbReference type="Proteomes" id="UP000078492">
    <property type="component" value="Unassembled WGS sequence"/>
</dbReference>
<evidence type="ECO:0000313" key="2">
    <source>
        <dbReference type="Proteomes" id="UP000078492"/>
    </source>
</evidence>
<evidence type="ECO:0000313" key="1">
    <source>
        <dbReference type="EMBL" id="KYN12988.1"/>
    </source>
</evidence>
<sequence length="125" mass="14123">MDHEEKYGNPCYANVRRIFIKKCAIGVMINTLLASSYCPSSIVTDLKYYVSKHTMIPVLRREKLHLLKIGTIEFLSPTCGPDEYCPVLMIGSSRQKNAPHLVLSKSIFSRIHRIPGVVCVLCLQN</sequence>
<name>A0A151IXM6_9HYME</name>
<reference evidence="1 2" key="1">
    <citation type="submission" date="2015-09" db="EMBL/GenBank/DDBJ databases">
        <title>Trachymyrmex cornetzi WGS genome.</title>
        <authorList>
            <person name="Nygaard S."/>
            <person name="Hu H."/>
            <person name="Boomsma J."/>
            <person name="Zhang G."/>
        </authorList>
    </citation>
    <scope>NUCLEOTIDE SEQUENCE [LARGE SCALE GENOMIC DNA]</scope>
    <source>
        <strain evidence="1">Tcor2-1</strain>
        <tissue evidence="1">Whole body</tissue>
    </source>
</reference>
<gene>
    <name evidence="1" type="ORF">ALC57_14834</name>
</gene>
<keyword evidence="2" id="KW-1185">Reference proteome</keyword>
<organism evidence="1 2">
    <name type="scientific">Trachymyrmex cornetzi</name>
    <dbReference type="NCBI Taxonomy" id="471704"/>
    <lineage>
        <taxon>Eukaryota</taxon>
        <taxon>Metazoa</taxon>
        <taxon>Ecdysozoa</taxon>
        <taxon>Arthropoda</taxon>
        <taxon>Hexapoda</taxon>
        <taxon>Insecta</taxon>
        <taxon>Pterygota</taxon>
        <taxon>Neoptera</taxon>
        <taxon>Endopterygota</taxon>
        <taxon>Hymenoptera</taxon>
        <taxon>Apocrita</taxon>
        <taxon>Aculeata</taxon>
        <taxon>Formicoidea</taxon>
        <taxon>Formicidae</taxon>
        <taxon>Myrmicinae</taxon>
        <taxon>Trachymyrmex</taxon>
    </lineage>
</organism>
<dbReference type="EMBL" id="KQ980796">
    <property type="protein sequence ID" value="KYN12988.1"/>
    <property type="molecule type" value="Genomic_DNA"/>
</dbReference>
<protein>
    <submittedName>
        <fullName evidence="1">Uncharacterized protein</fullName>
    </submittedName>
</protein>
<proteinExistence type="predicted"/>
<dbReference type="AlphaFoldDB" id="A0A151IXM6"/>
<accession>A0A151IXM6</accession>